<feature type="compositionally biased region" description="Polar residues" evidence="1">
    <location>
        <begin position="383"/>
        <end position="394"/>
    </location>
</feature>
<dbReference type="Pfam" id="PF14379">
    <property type="entry name" value="Myb_CC_LHEQLE"/>
    <property type="match status" value="1"/>
</dbReference>
<name>A0A7J7H8V4_CAMSI</name>
<feature type="compositionally biased region" description="Basic and acidic residues" evidence="1">
    <location>
        <begin position="395"/>
        <end position="408"/>
    </location>
</feature>
<dbReference type="PANTHER" id="PTHR31499">
    <property type="entry name" value="MYB FAMILY TRANSCRIPTION FACTOR PHL11"/>
    <property type="match status" value="1"/>
</dbReference>
<evidence type="ECO:0000313" key="3">
    <source>
        <dbReference type="EMBL" id="KAF5948176.1"/>
    </source>
</evidence>
<gene>
    <name evidence="3" type="ORF">HYC85_014133</name>
</gene>
<dbReference type="AlphaFoldDB" id="A0A7J7H8V4"/>
<dbReference type="InterPro" id="IPR046955">
    <property type="entry name" value="PHR1-like"/>
</dbReference>
<organism evidence="3 4">
    <name type="scientific">Camellia sinensis</name>
    <name type="common">Tea plant</name>
    <name type="synonym">Thea sinensis</name>
    <dbReference type="NCBI Taxonomy" id="4442"/>
    <lineage>
        <taxon>Eukaryota</taxon>
        <taxon>Viridiplantae</taxon>
        <taxon>Streptophyta</taxon>
        <taxon>Embryophyta</taxon>
        <taxon>Tracheophyta</taxon>
        <taxon>Spermatophyta</taxon>
        <taxon>Magnoliopsida</taxon>
        <taxon>eudicotyledons</taxon>
        <taxon>Gunneridae</taxon>
        <taxon>Pentapetalae</taxon>
        <taxon>asterids</taxon>
        <taxon>Ericales</taxon>
        <taxon>Theaceae</taxon>
        <taxon>Camellia</taxon>
    </lineage>
</organism>
<dbReference type="InterPro" id="IPR025756">
    <property type="entry name" value="Myb_CC_LHEQLE"/>
</dbReference>
<evidence type="ECO:0000259" key="2">
    <source>
        <dbReference type="Pfam" id="PF14379"/>
    </source>
</evidence>
<evidence type="ECO:0000256" key="1">
    <source>
        <dbReference type="SAM" id="MobiDB-lite"/>
    </source>
</evidence>
<dbReference type="GO" id="GO:0003700">
    <property type="term" value="F:DNA-binding transcription factor activity"/>
    <property type="evidence" value="ECO:0007669"/>
    <property type="project" value="InterPro"/>
</dbReference>
<feature type="region of interest" description="Disordered" evidence="1">
    <location>
        <begin position="340"/>
        <end position="438"/>
    </location>
</feature>
<protein>
    <recommendedName>
        <fullName evidence="2">MYB-CC type transcription factor LHEQLE-containing domain-containing protein</fullName>
    </recommendedName>
</protein>
<evidence type="ECO:0000313" key="4">
    <source>
        <dbReference type="Proteomes" id="UP000593564"/>
    </source>
</evidence>
<proteinExistence type="predicted"/>
<dbReference type="Proteomes" id="UP000593564">
    <property type="component" value="Unassembled WGS sequence"/>
</dbReference>
<dbReference type="EMBL" id="JACBKZ010000006">
    <property type="protein sequence ID" value="KAF5948176.1"/>
    <property type="molecule type" value="Genomic_DNA"/>
</dbReference>
<accession>A0A7J7H8V4</accession>
<dbReference type="PANTHER" id="PTHR31499:SF80">
    <property type="entry name" value="HTH MYB-TYPE DOMAIN-CONTAINING PROTEIN"/>
    <property type="match status" value="1"/>
</dbReference>
<comment type="caution">
    <text evidence="3">The sequence shown here is derived from an EMBL/GenBank/DDBJ whole genome shotgun (WGS) entry which is preliminary data.</text>
</comment>
<sequence length="438" mass="48393">MMHSISPRPTPLDSNSGTVGNLFSSASGFSTDVHFSSVSPQARCFHNSPFISQSSSDGASLPPIHSSHSGLHSTQLINYPEGNNDMSWTTDLLQDFLDFPENIPVQNGQVETITGVMASQEHVKRTDWQEWAHQSISVDDALDWTQIGATSRMILVYQILNQRLQLAYQVMPQVHLHHPIPSGEICPVASPLSLATQNKTRMRWTPELHEAFVEAVNKLGGSERVSYTEGCPEAHECGNPDHLSCKKPPPDTSRISSEIHECKTIVFSLHAAGMSERNLTPIEEITSLDLKASMGITEALRVQMEVQKQLHEQLEIQRKLQLRIEEQGRNLQMMFEKQKKMEDVRMKASSSNPNVPSPLPSTVQQPSLADETLEALKQDKNVRTTGSGEMSASTAREEISQDSSEKQTPDLVTRGSSPRPLKRARGDETAASSAKLAS</sequence>
<dbReference type="Gene3D" id="1.10.10.60">
    <property type="entry name" value="Homeodomain-like"/>
    <property type="match status" value="1"/>
</dbReference>
<keyword evidence="4" id="KW-1185">Reference proteome</keyword>
<reference evidence="3 4" key="2">
    <citation type="submission" date="2020-07" db="EMBL/GenBank/DDBJ databases">
        <title>Genome assembly of wild tea tree DASZ reveals pedigree and selection history of tea varieties.</title>
        <authorList>
            <person name="Zhang W."/>
        </authorList>
    </citation>
    <scope>NUCLEOTIDE SEQUENCE [LARGE SCALE GENOMIC DNA]</scope>
    <source>
        <strain evidence="4">cv. G240</strain>
        <tissue evidence="3">Leaf</tissue>
    </source>
</reference>
<feature type="domain" description="MYB-CC type transcription factor LHEQLE-containing" evidence="2">
    <location>
        <begin position="295"/>
        <end position="341"/>
    </location>
</feature>
<reference evidence="4" key="1">
    <citation type="journal article" date="2020" name="Nat. Commun.">
        <title>Genome assembly of wild tea tree DASZ reveals pedigree and selection history of tea varieties.</title>
        <authorList>
            <person name="Zhang W."/>
            <person name="Zhang Y."/>
            <person name="Qiu H."/>
            <person name="Guo Y."/>
            <person name="Wan H."/>
            <person name="Zhang X."/>
            <person name="Scossa F."/>
            <person name="Alseekh S."/>
            <person name="Zhang Q."/>
            <person name="Wang P."/>
            <person name="Xu L."/>
            <person name="Schmidt M.H."/>
            <person name="Jia X."/>
            <person name="Li D."/>
            <person name="Zhu A."/>
            <person name="Guo F."/>
            <person name="Chen W."/>
            <person name="Ni D."/>
            <person name="Usadel B."/>
            <person name="Fernie A.R."/>
            <person name="Wen W."/>
        </authorList>
    </citation>
    <scope>NUCLEOTIDE SEQUENCE [LARGE SCALE GENOMIC DNA]</scope>
    <source>
        <strain evidence="4">cv. G240</strain>
    </source>
</reference>